<proteinExistence type="predicted"/>
<organism evidence="1">
    <name type="scientific">Rhipicephalus zambeziensis</name>
    <dbReference type="NCBI Taxonomy" id="60191"/>
    <lineage>
        <taxon>Eukaryota</taxon>
        <taxon>Metazoa</taxon>
        <taxon>Ecdysozoa</taxon>
        <taxon>Arthropoda</taxon>
        <taxon>Chelicerata</taxon>
        <taxon>Arachnida</taxon>
        <taxon>Acari</taxon>
        <taxon>Parasitiformes</taxon>
        <taxon>Ixodida</taxon>
        <taxon>Ixodoidea</taxon>
        <taxon>Ixodidae</taxon>
        <taxon>Rhipicephalinae</taxon>
        <taxon>Rhipicephalus</taxon>
        <taxon>Rhipicephalus</taxon>
    </lineage>
</organism>
<dbReference type="AlphaFoldDB" id="A0A224Z1L8"/>
<evidence type="ECO:0000313" key="1">
    <source>
        <dbReference type="EMBL" id="MAA20811.1"/>
    </source>
</evidence>
<sequence length="184" mass="20867">MGKDVHSRQPNLNEMAHDRARELTRRDDQSATGELGPDIQFNDPLLTYHEITSHYRFGRSQYPIPHTKLERAQAVAFRMLQTRSYPSRARLSLYNSDITPQCPDCAEVNCTLSHMLWQCPALPQGPLTSESDWEEALRSSELHHQLKAVQRAQELAERLHVPAPTRASPTVAAARVSFMDRPAA</sequence>
<protein>
    <submittedName>
        <fullName evidence="1">Metabotropic glutamate receptor 1</fullName>
    </submittedName>
</protein>
<name>A0A224Z1L8_9ACAR</name>
<reference evidence="1" key="1">
    <citation type="journal article" date="2017" name="Parasit. Vectors">
        <title>Sialotranscriptomics of Rhipicephalus zambeziensis reveals intricate expression profiles of secretory proteins and suggests tight temporal transcriptional regulation during blood-feeding.</title>
        <authorList>
            <person name="de Castro M.H."/>
            <person name="de Klerk D."/>
            <person name="Pienaar R."/>
            <person name="Rees D.J.G."/>
            <person name="Mans B.J."/>
        </authorList>
    </citation>
    <scope>NUCLEOTIDE SEQUENCE</scope>
    <source>
        <tissue evidence="1">Salivary glands</tissue>
    </source>
</reference>
<accession>A0A224Z1L8</accession>
<dbReference type="EMBL" id="GFPF01009665">
    <property type="protein sequence ID" value="MAA20811.1"/>
    <property type="molecule type" value="Transcribed_RNA"/>
</dbReference>
<keyword evidence="1" id="KW-0675">Receptor</keyword>